<dbReference type="Proteomes" id="UP000265520">
    <property type="component" value="Unassembled WGS sequence"/>
</dbReference>
<dbReference type="EMBL" id="LXQA010345439">
    <property type="protein sequence ID" value="MCI45534.1"/>
    <property type="molecule type" value="Genomic_DNA"/>
</dbReference>
<evidence type="ECO:0000256" key="1">
    <source>
        <dbReference type="SAM" id="MobiDB-lite"/>
    </source>
</evidence>
<accession>A0A392SBH3</accession>
<protein>
    <submittedName>
        <fullName evidence="2">Leguminosin proline-rich group669 secreted peptide</fullName>
    </submittedName>
</protein>
<sequence>TNIEGNINPKHQTYEPAPPNGLISYQPPTINDPQKPVGLNYGSPTGPNNQRPRHKEPPLDLFEIPRIPPRIPIPKAPTLPPRRPIRPPH</sequence>
<keyword evidence="3" id="KW-1185">Reference proteome</keyword>
<name>A0A392SBH3_9FABA</name>
<proteinExistence type="predicted"/>
<dbReference type="AlphaFoldDB" id="A0A392SBH3"/>
<feature type="region of interest" description="Disordered" evidence="1">
    <location>
        <begin position="1"/>
        <end position="89"/>
    </location>
</feature>
<feature type="compositionally biased region" description="Pro residues" evidence="1">
    <location>
        <begin position="66"/>
        <end position="82"/>
    </location>
</feature>
<feature type="non-terminal residue" evidence="2">
    <location>
        <position position="1"/>
    </location>
</feature>
<evidence type="ECO:0000313" key="3">
    <source>
        <dbReference type="Proteomes" id="UP000265520"/>
    </source>
</evidence>
<evidence type="ECO:0000313" key="2">
    <source>
        <dbReference type="EMBL" id="MCI45534.1"/>
    </source>
</evidence>
<feature type="compositionally biased region" description="Polar residues" evidence="1">
    <location>
        <begin position="1"/>
        <end position="11"/>
    </location>
</feature>
<reference evidence="2 3" key="1">
    <citation type="journal article" date="2018" name="Front. Plant Sci.">
        <title>Red Clover (Trifolium pratense) and Zigzag Clover (T. medium) - A Picture of Genomic Similarities and Differences.</title>
        <authorList>
            <person name="Dluhosova J."/>
            <person name="Istvanek J."/>
            <person name="Nedelnik J."/>
            <person name="Repkova J."/>
        </authorList>
    </citation>
    <scope>NUCLEOTIDE SEQUENCE [LARGE SCALE GENOMIC DNA]</scope>
    <source>
        <strain evidence="3">cv. 10/8</strain>
        <tissue evidence="2">Leaf</tissue>
    </source>
</reference>
<organism evidence="2 3">
    <name type="scientific">Trifolium medium</name>
    <dbReference type="NCBI Taxonomy" id="97028"/>
    <lineage>
        <taxon>Eukaryota</taxon>
        <taxon>Viridiplantae</taxon>
        <taxon>Streptophyta</taxon>
        <taxon>Embryophyta</taxon>
        <taxon>Tracheophyta</taxon>
        <taxon>Spermatophyta</taxon>
        <taxon>Magnoliopsida</taxon>
        <taxon>eudicotyledons</taxon>
        <taxon>Gunneridae</taxon>
        <taxon>Pentapetalae</taxon>
        <taxon>rosids</taxon>
        <taxon>fabids</taxon>
        <taxon>Fabales</taxon>
        <taxon>Fabaceae</taxon>
        <taxon>Papilionoideae</taxon>
        <taxon>50 kb inversion clade</taxon>
        <taxon>NPAAA clade</taxon>
        <taxon>Hologalegina</taxon>
        <taxon>IRL clade</taxon>
        <taxon>Trifolieae</taxon>
        <taxon>Trifolium</taxon>
    </lineage>
</organism>
<comment type="caution">
    <text evidence="2">The sequence shown here is derived from an EMBL/GenBank/DDBJ whole genome shotgun (WGS) entry which is preliminary data.</text>
</comment>